<sequence>MKITLLRHTEVEEAYFKCYNGHIDIGLSLNGEKQAKLLAQEFSEEKFDLVYCSDLLRTRATLAHFSQKKQAIYTELLREKSWGKHEGMSFDAIMQEGEIEYVDFLQWIQALDGEDYEIYIQRIKEFFLDFLITQKAENVLVITHGGVIRVLISLIKEISLQEAFSLDVAYGAYLILNTKTMSFSEVKYKLG</sequence>
<organism evidence="2">
    <name type="scientific">hydrothermal vent metagenome</name>
    <dbReference type="NCBI Taxonomy" id="652676"/>
    <lineage>
        <taxon>unclassified sequences</taxon>
        <taxon>metagenomes</taxon>
        <taxon>ecological metagenomes</taxon>
    </lineage>
</organism>
<dbReference type="GO" id="GO:0045820">
    <property type="term" value="P:negative regulation of glycolytic process"/>
    <property type="evidence" value="ECO:0007669"/>
    <property type="project" value="TreeGrafter"/>
</dbReference>
<dbReference type="CDD" id="cd07067">
    <property type="entry name" value="HP_PGM_like"/>
    <property type="match status" value="1"/>
</dbReference>
<dbReference type="GO" id="GO:0043755">
    <property type="term" value="F:alpha-ribazole phosphatase activity"/>
    <property type="evidence" value="ECO:0007669"/>
    <property type="project" value="UniProtKB-EC"/>
</dbReference>
<dbReference type="InterPro" id="IPR051695">
    <property type="entry name" value="Phosphoglycerate_Mutase"/>
</dbReference>
<keyword evidence="1 2" id="KW-0378">Hydrolase</keyword>
<reference evidence="2" key="1">
    <citation type="submission" date="2016-10" db="EMBL/GenBank/DDBJ databases">
        <authorList>
            <person name="de Groot N.N."/>
        </authorList>
    </citation>
    <scope>NUCLEOTIDE SEQUENCE</scope>
</reference>
<evidence type="ECO:0000256" key="1">
    <source>
        <dbReference type="ARBA" id="ARBA00022801"/>
    </source>
</evidence>
<name>A0A1W1CAL2_9ZZZZ</name>
<dbReference type="InterPro" id="IPR013078">
    <property type="entry name" value="His_Pase_superF_clade-1"/>
</dbReference>
<accession>A0A1W1CAL2</accession>
<dbReference type="PIRSF" id="PIRSF000709">
    <property type="entry name" value="6PFK_2-Ptase"/>
    <property type="match status" value="1"/>
</dbReference>
<dbReference type="SMART" id="SM00855">
    <property type="entry name" value="PGAM"/>
    <property type="match status" value="1"/>
</dbReference>
<proteinExistence type="predicted"/>
<dbReference type="SUPFAM" id="SSF53254">
    <property type="entry name" value="Phosphoglycerate mutase-like"/>
    <property type="match status" value="1"/>
</dbReference>
<dbReference type="PANTHER" id="PTHR46517:SF1">
    <property type="entry name" value="FRUCTOSE-2,6-BISPHOSPHATASE TIGAR"/>
    <property type="match status" value="1"/>
</dbReference>
<dbReference type="PANTHER" id="PTHR46517">
    <property type="entry name" value="FRUCTOSE-2,6-BISPHOSPHATASE TIGAR"/>
    <property type="match status" value="1"/>
</dbReference>
<dbReference type="Pfam" id="PF00300">
    <property type="entry name" value="His_Phos_1"/>
    <property type="match status" value="1"/>
</dbReference>
<protein>
    <submittedName>
        <fullName evidence="2">Alpha-ribazole-5'-phosphate phosphatase</fullName>
        <ecNumber evidence="2">3.1.3.73</ecNumber>
    </submittedName>
</protein>
<dbReference type="EC" id="3.1.3.73" evidence="2"/>
<dbReference type="EMBL" id="FPHF01000067">
    <property type="protein sequence ID" value="SFV62799.1"/>
    <property type="molecule type" value="Genomic_DNA"/>
</dbReference>
<dbReference type="Gene3D" id="3.40.50.1240">
    <property type="entry name" value="Phosphoglycerate mutase-like"/>
    <property type="match status" value="1"/>
</dbReference>
<dbReference type="AlphaFoldDB" id="A0A1W1CAL2"/>
<dbReference type="GO" id="GO:0004331">
    <property type="term" value="F:fructose-2,6-bisphosphate 2-phosphatase activity"/>
    <property type="evidence" value="ECO:0007669"/>
    <property type="project" value="TreeGrafter"/>
</dbReference>
<dbReference type="InterPro" id="IPR029033">
    <property type="entry name" value="His_PPase_superfam"/>
</dbReference>
<gene>
    <name evidence="2" type="ORF">MNB_SM-4-1813</name>
</gene>
<dbReference type="GO" id="GO:0043456">
    <property type="term" value="P:regulation of pentose-phosphate shunt"/>
    <property type="evidence" value="ECO:0007669"/>
    <property type="project" value="TreeGrafter"/>
</dbReference>
<dbReference type="GO" id="GO:0005829">
    <property type="term" value="C:cytosol"/>
    <property type="evidence" value="ECO:0007669"/>
    <property type="project" value="TreeGrafter"/>
</dbReference>
<evidence type="ECO:0000313" key="2">
    <source>
        <dbReference type="EMBL" id="SFV62799.1"/>
    </source>
</evidence>